<keyword evidence="4" id="KW-0813">Transport</keyword>
<dbReference type="Pfam" id="PF13515">
    <property type="entry name" value="FUSC_2"/>
    <property type="match status" value="1"/>
</dbReference>
<dbReference type="RefSeq" id="WP_185674917.1">
    <property type="nucleotide sequence ID" value="NZ_JACHVB010000020.1"/>
</dbReference>
<keyword evidence="14" id="KW-1185">Reference proteome</keyword>
<evidence type="ECO:0000256" key="10">
    <source>
        <dbReference type="SAM" id="Coils"/>
    </source>
</evidence>
<evidence type="ECO:0000256" key="3">
    <source>
        <dbReference type="ARBA" id="ARBA00007613"/>
    </source>
</evidence>
<feature type="transmembrane region" description="Helical" evidence="11">
    <location>
        <begin position="273"/>
        <end position="292"/>
    </location>
</feature>
<evidence type="ECO:0000256" key="9">
    <source>
        <dbReference type="ARBA" id="ARBA00023237"/>
    </source>
</evidence>
<organism evidence="13 14">
    <name type="scientific">Ruficoccus amylovorans</name>
    <dbReference type="NCBI Taxonomy" id="1804625"/>
    <lineage>
        <taxon>Bacteria</taxon>
        <taxon>Pseudomonadati</taxon>
        <taxon>Verrucomicrobiota</taxon>
        <taxon>Opitutia</taxon>
        <taxon>Puniceicoccales</taxon>
        <taxon>Cerasicoccaceae</taxon>
        <taxon>Ruficoccus</taxon>
    </lineage>
</organism>
<feature type="transmembrane region" description="Helical" evidence="11">
    <location>
        <begin position="149"/>
        <end position="168"/>
    </location>
</feature>
<accession>A0A842HCE8</accession>
<sequence>MAQRLTVEEIARELRPYPGRDWMTARIVLSVLLATVIIMALRIPNGWLSIYFSFVFAKPTTRQTFLITTAVVIVVVPVVLLALVLLKYTAEYTWLRLTALAAVLYGAFFLANIMTEGDIVRNLTIIFATALTLPDVYPYPHLWVQGTMWLMPIALAGVIPVMLTTLLIRPERNWPPEHRPPPPKLGIVPDWRSNPAHLVYALKCTFAAMGTYFIYTLLNFQEIQTAMMTCLILALPTTEQIIHKTWLRIGGATVGAGIALFCAIWIIPLSNSIAVLLLAIGVGSTLAAWVALSSPRLSYAGWQMALAQFMMISTAFGPSTDLTVLRDRLLGILLGNIMMGMTFKYLWPEKPSGSTLGKALPLLCVGALAMLFTGCQNTAELAPQSPSRPWRSPEAEKYRLPQQYAHPTVQSYEADHEYTLSELADLAQRNNPKTRIAWEQARAAAAGVGVAQSAYFPELNLIAAAGYEHVPFPLPQNIFSAGFFYSDMAIVRPEVQVSWLLWDFGRREAIEKGAREQSVAQNFAFNALHQQLLFDVCQSYYKLISLRSALAVVTAAQADARLIEKATQSALDQGFATRAELLQTKQQVAQFDFDVSALQADLRKAQVNLCEIVGLDPGQPLRVQDITELPLPDNLDSSVNALVDSALANRPDLSAHVAQLRAAEANVEQVEAQYGPTLAISGNAGPVYSAFNADNTGWVDTFEAEYGGAVVLSLPVFDGGRRQHLKIAAQAEKREVEAVIADARNNAVSEVWEAYTDYENARRQLRSAEALVAASEASQQATLASFEQGFASVTDVQTQQALLIKARESYNQARTDIFLSASLLQFATGQLTAGTVEPEIDRQR</sequence>
<dbReference type="AlphaFoldDB" id="A0A842HCE8"/>
<dbReference type="PANTHER" id="PTHR30026">
    <property type="entry name" value="OUTER MEMBRANE PROTEIN TOLC"/>
    <property type="match status" value="1"/>
</dbReference>
<protein>
    <submittedName>
        <fullName evidence="13">TolC family protein</fullName>
    </submittedName>
</protein>
<evidence type="ECO:0000256" key="7">
    <source>
        <dbReference type="ARBA" id="ARBA00022989"/>
    </source>
</evidence>
<evidence type="ECO:0000259" key="12">
    <source>
        <dbReference type="Pfam" id="PF13515"/>
    </source>
</evidence>
<dbReference type="SUPFAM" id="SSF56954">
    <property type="entry name" value="Outer membrane efflux proteins (OEP)"/>
    <property type="match status" value="1"/>
</dbReference>
<comment type="subcellular location">
    <subcellularLocation>
        <location evidence="2">Cell outer membrane</location>
    </subcellularLocation>
    <subcellularLocation>
        <location evidence="1">Membrane</location>
        <topology evidence="1">Multi-pass membrane protein</topology>
    </subcellularLocation>
</comment>
<reference evidence="13 14" key="1">
    <citation type="submission" date="2020-07" db="EMBL/GenBank/DDBJ databases">
        <authorList>
            <person name="Feng X."/>
        </authorList>
    </citation>
    <scope>NUCLEOTIDE SEQUENCE [LARGE SCALE GENOMIC DNA]</scope>
    <source>
        <strain evidence="13 14">JCM31066</strain>
    </source>
</reference>
<feature type="transmembrane region" description="Helical" evidence="11">
    <location>
        <begin position="119"/>
        <end position="137"/>
    </location>
</feature>
<comment type="similarity">
    <text evidence="3">Belongs to the outer membrane factor (OMF) (TC 1.B.17) family.</text>
</comment>
<dbReference type="InterPro" id="IPR049453">
    <property type="entry name" value="Memb_transporter_dom"/>
</dbReference>
<evidence type="ECO:0000256" key="1">
    <source>
        <dbReference type="ARBA" id="ARBA00004141"/>
    </source>
</evidence>
<gene>
    <name evidence="13" type="ORF">H5P28_06610</name>
</gene>
<keyword evidence="8 11" id="KW-0472">Membrane</keyword>
<feature type="domain" description="Integral membrane bound transporter" evidence="12">
    <location>
        <begin position="212"/>
        <end position="336"/>
    </location>
</feature>
<dbReference type="InterPro" id="IPR051906">
    <property type="entry name" value="TolC-like"/>
</dbReference>
<evidence type="ECO:0000256" key="2">
    <source>
        <dbReference type="ARBA" id="ARBA00004442"/>
    </source>
</evidence>
<keyword evidence="6 11" id="KW-0812">Transmembrane</keyword>
<feature type="transmembrane region" description="Helical" evidence="11">
    <location>
        <begin position="63"/>
        <end position="86"/>
    </location>
</feature>
<feature type="transmembrane region" description="Helical" evidence="11">
    <location>
        <begin position="93"/>
        <end position="113"/>
    </location>
</feature>
<dbReference type="GO" id="GO:0009279">
    <property type="term" value="C:cell outer membrane"/>
    <property type="evidence" value="ECO:0007669"/>
    <property type="project" value="UniProtKB-SubCell"/>
</dbReference>
<evidence type="ECO:0000256" key="5">
    <source>
        <dbReference type="ARBA" id="ARBA00022452"/>
    </source>
</evidence>
<dbReference type="EMBL" id="JACHVB010000020">
    <property type="protein sequence ID" value="MBC2593930.1"/>
    <property type="molecule type" value="Genomic_DNA"/>
</dbReference>
<evidence type="ECO:0000256" key="4">
    <source>
        <dbReference type="ARBA" id="ARBA00022448"/>
    </source>
</evidence>
<name>A0A842HCE8_9BACT</name>
<keyword evidence="5" id="KW-1134">Transmembrane beta strand</keyword>
<proteinExistence type="inferred from homology"/>
<dbReference type="GO" id="GO:1990281">
    <property type="term" value="C:efflux pump complex"/>
    <property type="evidence" value="ECO:0007669"/>
    <property type="project" value="TreeGrafter"/>
</dbReference>
<dbReference type="Pfam" id="PF02321">
    <property type="entry name" value="OEP"/>
    <property type="match status" value="2"/>
</dbReference>
<dbReference type="PANTHER" id="PTHR30026:SF20">
    <property type="entry name" value="OUTER MEMBRANE PROTEIN TOLC"/>
    <property type="match status" value="1"/>
</dbReference>
<feature type="coiled-coil region" evidence="10">
    <location>
        <begin position="726"/>
        <end position="778"/>
    </location>
</feature>
<evidence type="ECO:0000313" key="14">
    <source>
        <dbReference type="Proteomes" id="UP000546464"/>
    </source>
</evidence>
<feature type="transmembrane region" description="Helical" evidence="11">
    <location>
        <begin position="246"/>
        <end position="267"/>
    </location>
</feature>
<dbReference type="Proteomes" id="UP000546464">
    <property type="component" value="Unassembled WGS sequence"/>
</dbReference>
<evidence type="ECO:0000313" key="13">
    <source>
        <dbReference type="EMBL" id="MBC2593930.1"/>
    </source>
</evidence>
<evidence type="ECO:0000256" key="6">
    <source>
        <dbReference type="ARBA" id="ARBA00022692"/>
    </source>
</evidence>
<dbReference type="Gene3D" id="1.20.1600.10">
    <property type="entry name" value="Outer membrane efflux proteins (OEP)"/>
    <property type="match status" value="1"/>
</dbReference>
<feature type="transmembrane region" description="Helical" evidence="11">
    <location>
        <begin position="329"/>
        <end position="347"/>
    </location>
</feature>
<keyword evidence="10" id="KW-0175">Coiled coil</keyword>
<dbReference type="GO" id="GO:0015288">
    <property type="term" value="F:porin activity"/>
    <property type="evidence" value="ECO:0007669"/>
    <property type="project" value="TreeGrafter"/>
</dbReference>
<evidence type="ECO:0000256" key="8">
    <source>
        <dbReference type="ARBA" id="ARBA00023136"/>
    </source>
</evidence>
<comment type="caution">
    <text evidence="13">The sequence shown here is derived from an EMBL/GenBank/DDBJ whole genome shotgun (WGS) entry which is preliminary data.</text>
</comment>
<dbReference type="InterPro" id="IPR003423">
    <property type="entry name" value="OMP_efflux"/>
</dbReference>
<dbReference type="GO" id="GO:0015562">
    <property type="term" value="F:efflux transmembrane transporter activity"/>
    <property type="evidence" value="ECO:0007669"/>
    <property type="project" value="InterPro"/>
</dbReference>
<evidence type="ECO:0000256" key="11">
    <source>
        <dbReference type="SAM" id="Phobius"/>
    </source>
</evidence>
<keyword evidence="7 11" id="KW-1133">Transmembrane helix</keyword>
<feature type="transmembrane region" description="Helical" evidence="11">
    <location>
        <begin position="22"/>
        <end position="43"/>
    </location>
</feature>
<keyword evidence="9" id="KW-0998">Cell outer membrane</keyword>
<feature type="transmembrane region" description="Helical" evidence="11">
    <location>
        <begin position="198"/>
        <end position="218"/>
    </location>
</feature>